<feature type="binding site" evidence="9">
    <location>
        <begin position="39"/>
        <end position="43"/>
    </location>
    <ligand>
        <name>4-amino-2-methyl-5-(diphosphooxymethyl)pyrimidine</name>
        <dbReference type="ChEBI" id="CHEBI:57841"/>
    </ligand>
</feature>
<dbReference type="EMBL" id="JARGEQ010000082">
    <property type="protein sequence ID" value="MDF1586428.1"/>
    <property type="molecule type" value="Genomic_DNA"/>
</dbReference>
<dbReference type="Proteomes" id="UP001301140">
    <property type="component" value="Unassembled WGS sequence"/>
</dbReference>
<comment type="cofactor">
    <cofactor evidence="9">
        <name>Mg(2+)</name>
        <dbReference type="ChEBI" id="CHEBI:18420"/>
    </cofactor>
    <text evidence="9">Binds 1 Mg(2+) ion per subunit.</text>
</comment>
<feature type="binding site" evidence="9">
    <location>
        <position position="71"/>
    </location>
    <ligand>
        <name>4-amino-2-methyl-5-(diphosphooxymethyl)pyrimidine</name>
        <dbReference type="ChEBI" id="CHEBI:57841"/>
    </ligand>
</feature>
<dbReference type="GO" id="GO:0005737">
    <property type="term" value="C:cytoplasm"/>
    <property type="evidence" value="ECO:0007669"/>
    <property type="project" value="TreeGrafter"/>
</dbReference>
<dbReference type="NCBIfam" id="TIGR00693">
    <property type="entry name" value="thiE"/>
    <property type="match status" value="1"/>
</dbReference>
<evidence type="ECO:0000256" key="6">
    <source>
        <dbReference type="ARBA" id="ARBA00047334"/>
    </source>
</evidence>
<evidence type="ECO:0000256" key="3">
    <source>
        <dbReference type="ARBA" id="ARBA00022723"/>
    </source>
</evidence>
<dbReference type="EC" id="2.5.1.3" evidence="9"/>
<evidence type="ECO:0000256" key="2">
    <source>
        <dbReference type="ARBA" id="ARBA00022679"/>
    </source>
</evidence>
<accession>A0AAP3XR57</accession>
<dbReference type="PANTHER" id="PTHR20857:SF15">
    <property type="entry name" value="THIAMINE-PHOSPHATE SYNTHASE"/>
    <property type="match status" value="1"/>
</dbReference>
<dbReference type="SUPFAM" id="SSF51391">
    <property type="entry name" value="Thiamin phosphate synthase"/>
    <property type="match status" value="1"/>
</dbReference>
<feature type="binding site" evidence="9">
    <location>
        <position position="72"/>
    </location>
    <ligand>
        <name>Mg(2+)</name>
        <dbReference type="ChEBI" id="CHEBI:18420"/>
    </ligand>
</feature>
<comment type="pathway">
    <text evidence="1 9 11">Cofactor biosynthesis; thiamine diphosphate biosynthesis; thiamine phosphate from 4-amino-2-methyl-5-diphosphomethylpyrimidine and 4-methyl-5-(2-phosphoethyl)-thiazole: step 1/1.</text>
</comment>
<evidence type="ECO:0000256" key="1">
    <source>
        <dbReference type="ARBA" id="ARBA00005165"/>
    </source>
</evidence>
<comment type="catalytic activity">
    <reaction evidence="7 9 10">
        <text>2-(2-carboxy-4-methylthiazol-5-yl)ethyl phosphate + 4-amino-2-methyl-5-(diphosphooxymethyl)pyrimidine + 2 H(+) = thiamine phosphate + CO2 + diphosphate</text>
        <dbReference type="Rhea" id="RHEA:47848"/>
        <dbReference type="ChEBI" id="CHEBI:15378"/>
        <dbReference type="ChEBI" id="CHEBI:16526"/>
        <dbReference type="ChEBI" id="CHEBI:33019"/>
        <dbReference type="ChEBI" id="CHEBI:37575"/>
        <dbReference type="ChEBI" id="CHEBI:57841"/>
        <dbReference type="ChEBI" id="CHEBI:62890"/>
        <dbReference type="EC" id="2.5.1.3"/>
    </reaction>
</comment>
<dbReference type="CDD" id="cd00564">
    <property type="entry name" value="TMP_TenI"/>
    <property type="match status" value="1"/>
</dbReference>
<feature type="binding site" evidence="9">
    <location>
        <position position="110"/>
    </location>
    <ligand>
        <name>4-amino-2-methyl-5-(diphosphooxymethyl)pyrimidine</name>
        <dbReference type="ChEBI" id="CHEBI:57841"/>
    </ligand>
</feature>
<evidence type="ECO:0000256" key="8">
    <source>
        <dbReference type="ARBA" id="ARBA00047883"/>
    </source>
</evidence>
<keyword evidence="3 9" id="KW-0479">Metal-binding</keyword>
<feature type="binding site" evidence="9">
    <location>
        <position position="139"/>
    </location>
    <ligand>
        <name>4-amino-2-methyl-5-(diphosphooxymethyl)pyrimidine</name>
        <dbReference type="ChEBI" id="CHEBI:57841"/>
    </ligand>
</feature>
<evidence type="ECO:0000256" key="9">
    <source>
        <dbReference type="HAMAP-Rule" id="MF_00097"/>
    </source>
</evidence>
<dbReference type="InterPro" id="IPR036206">
    <property type="entry name" value="ThiamineP_synth_sf"/>
</dbReference>
<comment type="similarity">
    <text evidence="9 10">Belongs to the thiamine-phosphate synthase family.</text>
</comment>
<evidence type="ECO:0000259" key="12">
    <source>
        <dbReference type="Pfam" id="PF02581"/>
    </source>
</evidence>
<dbReference type="Gene3D" id="3.20.20.70">
    <property type="entry name" value="Aldolase class I"/>
    <property type="match status" value="1"/>
</dbReference>
<dbReference type="InterPro" id="IPR022998">
    <property type="entry name" value="ThiamineP_synth_TenI"/>
</dbReference>
<keyword evidence="2 9" id="KW-0808">Transferase</keyword>
<feature type="binding site" evidence="9">
    <location>
        <position position="91"/>
    </location>
    <ligand>
        <name>Mg(2+)</name>
        <dbReference type="ChEBI" id="CHEBI:18420"/>
    </ligand>
</feature>
<comment type="catalytic activity">
    <reaction evidence="6 9 10">
        <text>4-methyl-5-(2-phosphooxyethyl)-thiazole + 4-amino-2-methyl-5-(diphosphooxymethyl)pyrimidine + H(+) = thiamine phosphate + diphosphate</text>
        <dbReference type="Rhea" id="RHEA:22328"/>
        <dbReference type="ChEBI" id="CHEBI:15378"/>
        <dbReference type="ChEBI" id="CHEBI:33019"/>
        <dbReference type="ChEBI" id="CHEBI:37575"/>
        <dbReference type="ChEBI" id="CHEBI:57841"/>
        <dbReference type="ChEBI" id="CHEBI:58296"/>
        <dbReference type="EC" id="2.5.1.3"/>
    </reaction>
</comment>
<dbReference type="AlphaFoldDB" id="A0AAP3XR57"/>
<gene>
    <name evidence="9 13" type="primary">thiE</name>
    <name evidence="13" type="ORF">PZ740_08525</name>
</gene>
<dbReference type="GO" id="GO:0009229">
    <property type="term" value="P:thiamine diphosphate biosynthetic process"/>
    <property type="evidence" value="ECO:0007669"/>
    <property type="project" value="UniProtKB-UniRule"/>
</dbReference>
<feature type="binding site" evidence="9">
    <location>
        <begin position="192"/>
        <end position="193"/>
    </location>
    <ligand>
        <name>2-[(2R,5Z)-2-carboxy-4-methylthiazol-5(2H)-ylidene]ethyl phosphate</name>
        <dbReference type="ChEBI" id="CHEBI:62899"/>
    </ligand>
</feature>
<evidence type="ECO:0000256" key="11">
    <source>
        <dbReference type="RuleBase" id="RU004253"/>
    </source>
</evidence>
<evidence type="ECO:0000313" key="13">
    <source>
        <dbReference type="EMBL" id="MDF1586428.1"/>
    </source>
</evidence>
<dbReference type="GO" id="GO:0004789">
    <property type="term" value="F:thiamine-phosphate diphosphorylase activity"/>
    <property type="evidence" value="ECO:0007669"/>
    <property type="project" value="UniProtKB-UniRule"/>
</dbReference>
<dbReference type="RefSeq" id="WP_327788840.1">
    <property type="nucleotide sequence ID" value="NZ_JARGEQ010000082.1"/>
</dbReference>
<name>A0AAP3XR57_9PROT</name>
<feature type="binding site" evidence="9">
    <location>
        <begin position="136"/>
        <end position="138"/>
    </location>
    <ligand>
        <name>2-[(2R,5Z)-2-carboxy-4-methylthiazol-5(2H)-ylidene]ethyl phosphate</name>
        <dbReference type="ChEBI" id="CHEBI:62899"/>
    </ligand>
</feature>
<comment type="catalytic activity">
    <reaction evidence="8 9 10">
        <text>2-[(2R,5Z)-2-carboxy-4-methylthiazol-5(2H)-ylidene]ethyl phosphate + 4-amino-2-methyl-5-(diphosphooxymethyl)pyrimidine + 2 H(+) = thiamine phosphate + CO2 + diphosphate</text>
        <dbReference type="Rhea" id="RHEA:47844"/>
        <dbReference type="ChEBI" id="CHEBI:15378"/>
        <dbReference type="ChEBI" id="CHEBI:16526"/>
        <dbReference type="ChEBI" id="CHEBI:33019"/>
        <dbReference type="ChEBI" id="CHEBI:37575"/>
        <dbReference type="ChEBI" id="CHEBI:57841"/>
        <dbReference type="ChEBI" id="CHEBI:62899"/>
        <dbReference type="EC" id="2.5.1.3"/>
    </reaction>
</comment>
<protein>
    <recommendedName>
        <fullName evidence="9">Thiamine-phosphate synthase</fullName>
        <shortName evidence="9">TP synthase</shortName>
        <shortName evidence="9">TPS</shortName>
        <ecNumber evidence="9">2.5.1.3</ecNumber>
    </recommendedName>
    <alternativeName>
        <fullName evidence="9">Thiamine-phosphate pyrophosphorylase</fullName>
        <shortName evidence="9">TMP pyrophosphorylase</shortName>
        <shortName evidence="9">TMP-PPase</shortName>
    </alternativeName>
</protein>
<dbReference type="GO" id="GO:0009228">
    <property type="term" value="P:thiamine biosynthetic process"/>
    <property type="evidence" value="ECO:0007669"/>
    <property type="project" value="UniProtKB-KW"/>
</dbReference>
<reference evidence="13 14" key="1">
    <citation type="submission" date="2023-03" db="EMBL/GenBank/DDBJ databases">
        <title>YIM 152171 draft genome.</title>
        <authorList>
            <person name="Yang Z."/>
        </authorList>
    </citation>
    <scope>NUCLEOTIDE SEQUENCE [LARGE SCALE GENOMIC DNA]</scope>
    <source>
        <strain evidence="13 14">YIM 152171</strain>
    </source>
</reference>
<sequence>MSKGLDLSVYAVLDPARCRGRDPVALAAAAARGGATLVQLRDKTSSTRALVTLARAVKEALDPYGVPLLINDRIDVALAAGAAGAHVGQSDMDPRDARRLLGPDAILGVTLHHAAEAQGLEPGLADYAGMGPVFVTQSKDPGDPPLGPTGLARLIGGVRKLLPGLPCCGIAGVDHTNAASVIEAGADGVAVISDIFMEEDVEAATARLRDAVRPTLAARGTP</sequence>
<comment type="function">
    <text evidence="9">Condenses 4-methyl-5-(beta-hydroxyethyl)thiazole monophosphate (THZ-P) and 2-methyl-4-amino-5-hydroxymethyl pyrimidine pyrophosphate (HMP-PP) to form thiamine monophosphate (TMP).</text>
</comment>
<dbReference type="HAMAP" id="MF_00097">
    <property type="entry name" value="TMP_synthase"/>
    <property type="match status" value="1"/>
</dbReference>
<proteinExistence type="inferred from homology"/>
<evidence type="ECO:0000256" key="5">
    <source>
        <dbReference type="ARBA" id="ARBA00022977"/>
    </source>
</evidence>
<dbReference type="InterPro" id="IPR013785">
    <property type="entry name" value="Aldolase_TIM"/>
</dbReference>
<keyword evidence="4 9" id="KW-0460">Magnesium</keyword>
<dbReference type="Pfam" id="PF02581">
    <property type="entry name" value="TMP-TENI"/>
    <property type="match status" value="1"/>
</dbReference>
<keyword evidence="5 9" id="KW-0784">Thiamine biosynthesis</keyword>
<dbReference type="InterPro" id="IPR034291">
    <property type="entry name" value="TMP_synthase"/>
</dbReference>
<feature type="binding site" evidence="9">
    <location>
        <position position="172"/>
    </location>
    <ligand>
        <name>2-[(2R,5Z)-2-carboxy-4-methylthiazol-5(2H)-ylidene]ethyl phosphate</name>
        <dbReference type="ChEBI" id="CHEBI:62899"/>
    </ligand>
</feature>
<evidence type="ECO:0000256" key="7">
    <source>
        <dbReference type="ARBA" id="ARBA00047851"/>
    </source>
</evidence>
<dbReference type="PANTHER" id="PTHR20857">
    <property type="entry name" value="THIAMINE-PHOSPHATE PYROPHOSPHORYLASE"/>
    <property type="match status" value="1"/>
</dbReference>
<evidence type="ECO:0000256" key="10">
    <source>
        <dbReference type="RuleBase" id="RU003826"/>
    </source>
</evidence>
<dbReference type="GO" id="GO:0000287">
    <property type="term" value="F:magnesium ion binding"/>
    <property type="evidence" value="ECO:0007669"/>
    <property type="project" value="UniProtKB-UniRule"/>
</dbReference>
<keyword evidence="14" id="KW-1185">Reference proteome</keyword>
<organism evidence="13 14">
    <name type="scientific">Marinimicrococcus flavescens</name>
    <dbReference type="NCBI Taxonomy" id="3031815"/>
    <lineage>
        <taxon>Bacteria</taxon>
        <taxon>Pseudomonadati</taxon>
        <taxon>Pseudomonadota</taxon>
        <taxon>Alphaproteobacteria</taxon>
        <taxon>Geminicoccales</taxon>
        <taxon>Geminicoccaceae</taxon>
        <taxon>Marinimicrococcus</taxon>
    </lineage>
</organism>
<evidence type="ECO:0000313" key="14">
    <source>
        <dbReference type="Proteomes" id="UP001301140"/>
    </source>
</evidence>
<comment type="caution">
    <text evidence="13">The sequence shown here is derived from an EMBL/GenBank/DDBJ whole genome shotgun (WGS) entry which is preliminary data.</text>
</comment>
<evidence type="ECO:0000256" key="4">
    <source>
        <dbReference type="ARBA" id="ARBA00022842"/>
    </source>
</evidence>
<feature type="domain" description="Thiamine phosphate synthase/TenI" evidence="12">
    <location>
        <begin position="9"/>
        <end position="195"/>
    </location>
</feature>